<protein>
    <recommendedName>
        <fullName evidence="3">DUF1828 domain-containing protein</fullName>
    </recommendedName>
</protein>
<proteinExistence type="predicted"/>
<organism evidence="1 2">
    <name type="scientific">Enterococcus wangshanyuanii</name>
    <dbReference type="NCBI Taxonomy" id="2005703"/>
    <lineage>
        <taxon>Bacteria</taxon>
        <taxon>Bacillati</taxon>
        <taxon>Bacillota</taxon>
        <taxon>Bacilli</taxon>
        <taxon>Lactobacillales</taxon>
        <taxon>Enterococcaceae</taxon>
        <taxon>Enterococcus</taxon>
    </lineage>
</organism>
<dbReference type="Proteomes" id="UP000630615">
    <property type="component" value="Unassembled WGS sequence"/>
</dbReference>
<gene>
    <name evidence="1" type="ORF">GCM10011573_37500</name>
</gene>
<dbReference type="RefSeq" id="WP_088271927.1">
    <property type="nucleotide sequence ID" value="NZ_BMKI01000018.1"/>
</dbReference>
<evidence type="ECO:0000313" key="2">
    <source>
        <dbReference type="Proteomes" id="UP000630615"/>
    </source>
</evidence>
<name>A0ABQ1PUQ6_9ENTE</name>
<evidence type="ECO:0008006" key="3">
    <source>
        <dbReference type="Google" id="ProtNLM"/>
    </source>
</evidence>
<comment type="caution">
    <text evidence="1">The sequence shown here is derived from an EMBL/GenBank/DDBJ whole genome shotgun (WGS) entry which is preliminary data.</text>
</comment>
<sequence>MKTKEIEKVLNRLGTVEDDSDRIIEEYKKEMPHSYLLYENKYNDVSDDTICIEVYSNGSYVVTNDDLPYTCYSKIELQELKVSFENTPFLLNVPPTNQETYPVLVSVTAQANNLNEVTLLIETFRKINDAFLRNKVKKN</sequence>
<dbReference type="EMBL" id="BMKI01000018">
    <property type="protein sequence ID" value="GGD04487.1"/>
    <property type="molecule type" value="Genomic_DNA"/>
</dbReference>
<keyword evidence="2" id="KW-1185">Reference proteome</keyword>
<evidence type="ECO:0000313" key="1">
    <source>
        <dbReference type="EMBL" id="GGD04487.1"/>
    </source>
</evidence>
<reference evidence="2" key="1">
    <citation type="journal article" date="2019" name="Int. J. Syst. Evol. Microbiol.">
        <title>The Global Catalogue of Microorganisms (GCM) 10K type strain sequencing project: providing services to taxonomists for standard genome sequencing and annotation.</title>
        <authorList>
            <consortium name="The Broad Institute Genomics Platform"/>
            <consortium name="The Broad Institute Genome Sequencing Center for Infectious Disease"/>
            <person name="Wu L."/>
            <person name="Ma J."/>
        </authorList>
    </citation>
    <scope>NUCLEOTIDE SEQUENCE [LARGE SCALE GENOMIC DNA]</scope>
    <source>
        <strain evidence="2">CGMCC 1.15942</strain>
    </source>
</reference>
<accession>A0ABQ1PUQ6</accession>